<dbReference type="GO" id="GO:0005886">
    <property type="term" value="C:plasma membrane"/>
    <property type="evidence" value="ECO:0007669"/>
    <property type="project" value="TreeGrafter"/>
</dbReference>
<dbReference type="STRING" id="1261640.BHK98_08730"/>
<dbReference type="InterPro" id="IPR022357">
    <property type="entry name" value="MIP_CS"/>
</dbReference>
<evidence type="ECO:0000256" key="1">
    <source>
        <dbReference type="ARBA" id="ARBA00004141"/>
    </source>
</evidence>
<feature type="transmembrane region" description="Helical" evidence="8">
    <location>
        <begin position="37"/>
        <end position="55"/>
    </location>
</feature>
<comment type="subcellular location">
    <subcellularLocation>
        <location evidence="1">Membrane</location>
        <topology evidence="1">Multi-pass membrane protein</topology>
    </subcellularLocation>
</comment>
<comment type="similarity">
    <text evidence="2 7">Belongs to the MIP/aquaporin (TC 1.A.8) family.</text>
</comment>
<evidence type="ECO:0000256" key="8">
    <source>
        <dbReference type="SAM" id="Phobius"/>
    </source>
</evidence>
<feature type="transmembrane region" description="Helical" evidence="8">
    <location>
        <begin position="12"/>
        <end position="31"/>
    </location>
</feature>
<evidence type="ECO:0000256" key="3">
    <source>
        <dbReference type="ARBA" id="ARBA00022448"/>
    </source>
</evidence>
<dbReference type="InterPro" id="IPR050363">
    <property type="entry name" value="MIP/Aquaporin"/>
</dbReference>
<dbReference type="InterPro" id="IPR000425">
    <property type="entry name" value="MIP"/>
</dbReference>
<feature type="transmembrane region" description="Helical" evidence="8">
    <location>
        <begin position="84"/>
        <end position="104"/>
    </location>
</feature>
<evidence type="ECO:0000256" key="6">
    <source>
        <dbReference type="ARBA" id="ARBA00023136"/>
    </source>
</evidence>
<dbReference type="GO" id="GO:0015254">
    <property type="term" value="F:glycerol channel activity"/>
    <property type="evidence" value="ECO:0007669"/>
    <property type="project" value="TreeGrafter"/>
</dbReference>
<dbReference type="InterPro" id="IPR023271">
    <property type="entry name" value="Aquaporin-like"/>
</dbReference>
<gene>
    <name evidence="9" type="ORF">BHK98_08730</name>
</gene>
<keyword evidence="6 8" id="KW-0472">Membrane</keyword>
<name>A0A1Q9JJ26_9FIRM</name>
<keyword evidence="10" id="KW-1185">Reference proteome</keyword>
<evidence type="ECO:0000256" key="5">
    <source>
        <dbReference type="ARBA" id="ARBA00022989"/>
    </source>
</evidence>
<evidence type="ECO:0000256" key="4">
    <source>
        <dbReference type="ARBA" id="ARBA00022692"/>
    </source>
</evidence>
<evidence type="ECO:0000313" key="10">
    <source>
        <dbReference type="Proteomes" id="UP000187404"/>
    </source>
</evidence>
<feature type="transmembrane region" description="Helical" evidence="8">
    <location>
        <begin position="147"/>
        <end position="167"/>
    </location>
</feature>
<feature type="transmembrane region" description="Helical" evidence="8">
    <location>
        <begin position="233"/>
        <end position="252"/>
    </location>
</feature>
<protein>
    <submittedName>
        <fullName evidence="9">Aquaporin</fullName>
    </submittedName>
</protein>
<reference evidence="9 10" key="1">
    <citation type="journal article" date="2016" name="Appl. Environ. Microbiol.">
        <title>Function and Phylogeny of Bacterial Butyryl Coenzyme A:Acetate Transferases and Their Diversity in the Proximal Colon of Swine.</title>
        <authorList>
            <person name="Trachsel J."/>
            <person name="Bayles D.O."/>
            <person name="Looft T."/>
            <person name="Levine U.Y."/>
            <person name="Allen H.K."/>
        </authorList>
    </citation>
    <scope>NUCLEOTIDE SEQUENCE [LARGE SCALE GENOMIC DNA]</scope>
    <source>
        <strain evidence="9 10">68-3-10</strain>
    </source>
</reference>
<evidence type="ECO:0000256" key="2">
    <source>
        <dbReference type="ARBA" id="ARBA00006175"/>
    </source>
</evidence>
<dbReference type="Proteomes" id="UP000187404">
    <property type="component" value="Unassembled WGS sequence"/>
</dbReference>
<dbReference type="SUPFAM" id="SSF81338">
    <property type="entry name" value="Aquaporin-like"/>
    <property type="match status" value="1"/>
</dbReference>
<evidence type="ECO:0000313" key="9">
    <source>
        <dbReference type="EMBL" id="OLR56141.1"/>
    </source>
</evidence>
<dbReference type="OrthoDB" id="9807293at2"/>
<evidence type="ECO:0000256" key="7">
    <source>
        <dbReference type="RuleBase" id="RU000477"/>
    </source>
</evidence>
<sequence>MKNQEAFLGEFIGTYLLVLFGTGAVAVSTLFEQYDGILPVALVWGIAVTLGIYTTRNLCCAHFNPAVSIAMVASRRMSARKLPVYLSAQFTGALAAAFTIYGVFANNIATYESANHIIRGTQASRMSAKMFGEYYYFGGEQTVSMPLAMVAEGLGTFLLILMIFVLTEGCNTGKPGNDLSPMFIGLSLCMVICLFAPLTQAGFNPARDFSPRIVAFVFGWGEAAFPDAKGGFFFVYMFAPVVGGILAGMLFTKVIEPTMDRKLTDCSCCDREEVL</sequence>
<comment type="caution">
    <text evidence="9">The sequence shown here is derived from an EMBL/GenBank/DDBJ whole genome shotgun (WGS) entry which is preliminary data.</text>
</comment>
<dbReference type="Gene3D" id="1.20.1080.10">
    <property type="entry name" value="Glycerol uptake facilitator protein"/>
    <property type="match status" value="1"/>
</dbReference>
<dbReference type="PANTHER" id="PTHR43829:SF9">
    <property type="entry name" value="AQUAPORIN-9"/>
    <property type="match status" value="1"/>
</dbReference>
<dbReference type="PRINTS" id="PR00783">
    <property type="entry name" value="MINTRINSICP"/>
</dbReference>
<organism evidence="9 10">
    <name type="scientific">Hornefia porci</name>
    <dbReference type="NCBI Taxonomy" id="2652292"/>
    <lineage>
        <taxon>Bacteria</taxon>
        <taxon>Bacillati</taxon>
        <taxon>Bacillota</taxon>
        <taxon>Clostridia</taxon>
        <taxon>Peptostreptococcales</taxon>
        <taxon>Anaerovoracaceae</taxon>
        <taxon>Hornefia</taxon>
    </lineage>
</organism>
<dbReference type="PANTHER" id="PTHR43829">
    <property type="entry name" value="AQUAPORIN OR AQUAGLYCEROPORIN RELATED"/>
    <property type="match status" value="1"/>
</dbReference>
<dbReference type="EMBL" id="MJIE01000001">
    <property type="protein sequence ID" value="OLR56141.1"/>
    <property type="molecule type" value="Genomic_DNA"/>
</dbReference>
<feature type="transmembrane region" description="Helical" evidence="8">
    <location>
        <begin position="179"/>
        <end position="198"/>
    </location>
</feature>
<keyword evidence="4 7" id="KW-0812">Transmembrane</keyword>
<accession>A0A1Q9JJ26</accession>
<dbReference type="Pfam" id="PF00230">
    <property type="entry name" value="MIP"/>
    <property type="match status" value="1"/>
</dbReference>
<dbReference type="PROSITE" id="PS00221">
    <property type="entry name" value="MIP"/>
    <property type="match status" value="1"/>
</dbReference>
<keyword evidence="3 7" id="KW-0813">Transport</keyword>
<proteinExistence type="inferred from homology"/>
<dbReference type="RefSeq" id="WP_075713468.1">
    <property type="nucleotide sequence ID" value="NZ_MJIE01000001.1"/>
</dbReference>
<keyword evidence="5 8" id="KW-1133">Transmembrane helix</keyword>
<dbReference type="AlphaFoldDB" id="A0A1Q9JJ26"/>